<comment type="caution">
    <text evidence="2">The sequence shown here is derived from an EMBL/GenBank/DDBJ whole genome shotgun (WGS) entry which is preliminary data.</text>
</comment>
<dbReference type="AlphaFoldDB" id="A0AAV4LGK4"/>
<dbReference type="RefSeq" id="WP_282199884.1">
    <property type="nucleotide sequence ID" value="NZ_BOQE01000001.1"/>
</dbReference>
<dbReference type="Proteomes" id="UP001057291">
    <property type="component" value="Unassembled WGS sequence"/>
</dbReference>
<dbReference type="SUPFAM" id="SSF88659">
    <property type="entry name" value="Sigma3 and sigma4 domains of RNA polymerase sigma factors"/>
    <property type="match status" value="1"/>
</dbReference>
<dbReference type="InterPro" id="IPR013249">
    <property type="entry name" value="RNA_pol_sigma70_r4_t2"/>
</dbReference>
<name>A0AAV4LGK4_9BACL</name>
<dbReference type="GO" id="GO:0016987">
    <property type="term" value="F:sigma factor activity"/>
    <property type="evidence" value="ECO:0007669"/>
    <property type="project" value="InterPro"/>
</dbReference>
<evidence type="ECO:0000313" key="3">
    <source>
        <dbReference type="Proteomes" id="UP001057291"/>
    </source>
</evidence>
<reference evidence="2" key="1">
    <citation type="journal article" date="2023" name="Int. J. Syst. Evol. Microbiol.">
        <title>Collibacillus ludicampi gen. nov., sp. nov., a new soil bacterium of the family Alicyclobacillaceae.</title>
        <authorList>
            <person name="Jojima T."/>
            <person name="Ioku Y."/>
            <person name="Fukuta Y."/>
            <person name="Shirasaka N."/>
            <person name="Matsumura Y."/>
            <person name="Mori M."/>
        </authorList>
    </citation>
    <scope>NUCLEOTIDE SEQUENCE</scope>
    <source>
        <strain evidence="2">TP075</strain>
    </source>
</reference>
<protein>
    <recommendedName>
        <fullName evidence="1">RNA polymerase sigma factor 70 region 4 type 2 domain-containing protein</fullName>
    </recommendedName>
</protein>
<dbReference type="EMBL" id="BOQE01000001">
    <property type="protein sequence ID" value="GIM46833.1"/>
    <property type="molecule type" value="Genomic_DNA"/>
</dbReference>
<evidence type="ECO:0000313" key="2">
    <source>
        <dbReference type="EMBL" id="GIM46833.1"/>
    </source>
</evidence>
<dbReference type="CDD" id="cd06171">
    <property type="entry name" value="Sigma70_r4"/>
    <property type="match status" value="1"/>
</dbReference>
<dbReference type="InterPro" id="IPR036388">
    <property type="entry name" value="WH-like_DNA-bd_sf"/>
</dbReference>
<sequence length="257" mass="30754">MAQEYVFSKGYEQARAQFRRYVTTMRKMVVERKKQNNPVPLRERKRMIEALIDAWDQAFIDYKVKVWPPRYWLDVLYEVLDYNYAGSRNPRKLGQKNAYQTIRQEERMYETIYPYNPRYISSPLESPDDDEMNYDDEDDEKLVPAYAQRMGLFKFNYSSIDPRSIEKYSCESIVIVLEHYDELNYRAIWRGDHVALDILIDIRNALQQLTVKQRLCLELHYLHDYTFVDIAKKLGVSDEAVRKNTDAAIRKMSKILN</sequence>
<dbReference type="InterPro" id="IPR013324">
    <property type="entry name" value="RNA_pol_sigma_r3/r4-like"/>
</dbReference>
<keyword evidence="3" id="KW-1185">Reference proteome</keyword>
<dbReference type="Gene3D" id="1.10.10.10">
    <property type="entry name" value="Winged helix-like DNA-binding domain superfamily/Winged helix DNA-binding domain"/>
    <property type="match status" value="1"/>
</dbReference>
<gene>
    <name evidence="2" type="ORF">DNHGIG_23820</name>
</gene>
<dbReference type="Pfam" id="PF08281">
    <property type="entry name" value="Sigma70_r4_2"/>
    <property type="match status" value="1"/>
</dbReference>
<organism evidence="2 3">
    <name type="scientific">Collibacillus ludicampi</name>
    <dbReference type="NCBI Taxonomy" id="2771369"/>
    <lineage>
        <taxon>Bacteria</taxon>
        <taxon>Bacillati</taxon>
        <taxon>Bacillota</taxon>
        <taxon>Bacilli</taxon>
        <taxon>Bacillales</taxon>
        <taxon>Alicyclobacillaceae</taxon>
        <taxon>Collibacillus</taxon>
    </lineage>
</organism>
<proteinExistence type="predicted"/>
<dbReference type="GO" id="GO:0006352">
    <property type="term" value="P:DNA-templated transcription initiation"/>
    <property type="evidence" value="ECO:0007669"/>
    <property type="project" value="InterPro"/>
</dbReference>
<dbReference type="GO" id="GO:0003677">
    <property type="term" value="F:DNA binding"/>
    <property type="evidence" value="ECO:0007669"/>
    <property type="project" value="InterPro"/>
</dbReference>
<evidence type="ECO:0000259" key="1">
    <source>
        <dbReference type="Pfam" id="PF08281"/>
    </source>
</evidence>
<accession>A0AAV4LGK4</accession>
<feature type="domain" description="RNA polymerase sigma factor 70 region 4 type 2" evidence="1">
    <location>
        <begin position="201"/>
        <end position="251"/>
    </location>
</feature>